<keyword evidence="4 5" id="KW-0472">Membrane</keyword>
<feature type="transmembrane region" description="Helical" evidence="5">
    <location>
        <begin position="77"/>
        <end position="97"/>
    </location>
</feature>
<accession>A0AA41UGN8</accession>
<dbReference type="GO" id="GO:0055085">
    <property type="term" value="P:transmembrane transport"/>
    <property type="evidence" value="ECO:0007669"/>
    <property type="project" value="InterPro"/>
</dbReference>
<name>A0AA41UGN8_9MICO</name>
<dbReference type="RefSeq" id="WP_243012898.1">
    <property type="nucleotide sequence ID" value="NZ_JALGAR010000005.1"/>
</dbReference>
<dbReference type="SUPFAM" id="SSF52091">
    <property type="entry name" value="SpoIIaa-like"/>
    <property type="match status" value="1"/>
</dbReference>
<dbReference type="EMBL" id="JALGAR010000005">
    <property type="protein sequence ID" value="MCI4659362.1"/>
    <property type="molecule type" value="Genomic_DNA"/>
</dbReference>
<evidence type="ECO:0000259" key="6">
    <source>
        <dbReference type="PROSITE" id="PS50801"/>
    </source>
</evidence>
<keyword evidence="2 5" id="KW-0812">Transmembrane</keyword>
<reference evidence="7" key="1">
    <citation type="submission" date="2022-03" db="EMBL/GenBank/DDBJ databases">
        <title>Cryobacterium sp. nov. strain ZS14-85, isolated from Antarctic soil.</title>
        <authorList>
            <person name="Li J."/>
            <person name="Niu G."/>
        </authorList>
    </citation>
    <scope>NUCLEOTIDE SEQUENCE</scope>
    <source>
        <strain evidence="7">ZS14-85</strain>
    </source>
</reference>
<dbReference type="Gene3D" id="3.30.750.24">
    <property type="entry name" value="STAS domain"/>
    <property type="match status" value="1"/>
</dbReference>
<protein>
    <submittedName>
        <fullName evidence="7">SulP family inorganic anion transporter</fullName>
    </submittedName>
</protein>
<feature type="transmembrane region" description="Helical" evidence="5">
    <location>
        <begin position="335"/>
        <end position="365"/>
    </location>
</feature>
<evidence type="ECO:0000256" key="3">
    <source>
        <dbReference type="ARBA" id="ARBA00022989"/>
    </source>
</evidence>
<dbReference type="InterPro" id="IPR002645">
    <property type="entry name" value="STAS_dom"/>
</dbReference>
<evidence type="ECO:0000256" key="2">
    <source>
        <dbReference type="ARBA" id="ARBA00022692"/>
    </source>
</evidence>
<proteinExistence type="predicted"/>
<keyword evidence="8" id="KW-1185">Reference proteome</keyword>
<feature type="transmembrane region" description="Helical" evidence="5">
    <location>
        <begin position="173"/>
        <end position="197"/>
    </location>
</feature>
<feature type="domain" description="STAS" evidence="6">
    <location>
        <begin position="439"/>
        <end position="551"/>
    </location>
</feature>
<dbReference type="Pfam" id="PF00916">
    <property type="entry name" value="Sulfate_transp"/>
    <property type="match status" value="1"/>
</dbReference>
<sequence>MSVRRDRAIGAALRWLRGVAPERGTLVKDLIAGLPGAIGSVPDGMAASVLACVNPVHGLYASIFGPVAGGLSSSTRLMVITTTSASALAAGSAVAAVPEADRSRALFLLTLIAGILMIAAGVARLGRYTRFVPHSVMVGFLSGIGANIIFGQIPDLLGAQATGQFALAKTWDVIIHPGLVDLPTTVAGLAALLLLLVLGRTRIGSVSALIALVLPSIAVFVWGSGSIPLVSDVGAIPSGLPLPSLPRLGDFTFGLATGAFSVAALVLIQGAGVSEAAPNPDGTPSNPNRDFIAEGVGNLVSGLFRGQPVGGSVGQTALNVASGARGRWAAIFSGLWMALIIVAFSGLVGSVVMSTLAAVLIYAAVGSFRTGSLRAILRTGRISQIAVITTFIATLLLPVAAAVGIGIALALLMQLNQEALDLRVVEWVPDSSGRFFERPAPKVLASRRAVVLDIYGSLYYAGARTLQARLPDPAPALHPAVVIRLRGRATLGSTSFAVLSDYSARLAAVGGRLFLSGIDPGVLRQLRSNRTVEESGHVEIFEATEQVGESSLAAYSAAEAWLAGLDDDAPAADDAGS</sequence>
<feature type="transmembrane region" description="Helical" evidence="5">
    <location>
        <begin position="135"/>
        <end position="153"/>
    </location>
</feature>
<comment type="subcellular location">
    <subcellularLocation>
        <location evidence="1">Membrane</location>
        <topology evidence="1">Multi-pass membrane protein</topology>
    </subcellularLocation>
</comment>
<dbReference type="InterPro" id="IPR036513">
    <property type="entry name" value="STAS_dom_sf"/>
</dbReference>
<dbReference type="AlphaFoldDB" id="A0AA41UGN8"/>
<feature type="transmembrane region" description="Helical" evidence="5">
    <location>
        <begin position="209"/>
        <end position="231"/>
    </location>
</feature>
<dbReference type="GO" id="GO:0016020">
    <property type="term" value="C:membrane"/>
    <property type="evidence" value="ECO:0007669"/>
    <property type="project" value="UniProtKB-SubCell"/>
</dbReference>
<evidence type="ECO:0000256" key="1">
    <source>
        <dbReference type="ARBA" id="ARBA00004141"/>
    </source>
</evidence>
<organism evidence="7 8">
    <name type="scientific">Cryobacterium zhongshanensis</name>
    <dbReference type="NCBI Taxonomy" id="2928153"/>
    <lineage>
        <taxon>Bacteria</taxon>
        <taxon>Bacillati</taxon>
        <taxon>Actinomycetota</taxon>
        <taxon>Actinomycetes</taxon>
        <taxon>Micrococcales</taxon>
        <taxon>Microbacteriaceae</taxon>
        <taxon>Cryobacterium</taxon>
    </lineage>
</organism>
<dbReference type="Proteomes" id="UP001165341">
    <property type="component" value="Unassembled WGS sequence"/>
</dbReference>
<feature type="transmembrane region" description="Helical" evidence="5">
    <location>
        <begin position="385"/>
        <end position="413"/>
    </location>
</feature>
<keyword evidence="3 5" id="KW-1133">Transmembrane helix</keyword>
<gene>
    <name evidence="7" type="ORF">MQH31_16280</name>
</gene>
<dbReference type="PROSITE" id="PS50801">
    <property type="entry name" value="STAS"/>
    <property type="match status" value="1"/>
</dbReference>
<dbReference type="PANTHER" id="PTHR11814">
    <property type="entry name" value="SULFATE TRANSPORTER"/>
    <property type="match status" value="1"/>
</dbReference>
<feature type="transmembrane region" description="Helical" evidence="5">
    <location>
        <begin position="251"/>
        <end position="268"/>
    </location>
</feature>
<evidence type="ECO:0000256" key="4">
    <source>
        <dbReference type="ARBA" id="ARBA00023136"/>
    </source>
</evidence>
<evidence type="ECO:0000313" key="7">
    <source>
        <dbReference type="EMBL" id="MCI4659362.1"/>
    </source>
</evidence>
<dbReference type="InterPro" id="IPR011547">
    <property type="entry name" value="SLC26A/SulP_dom"/>
</dbReference>
<dbReference type="InterPro" id="IPR001902">
    <property type="entry name" value="SLC26A/SulP_fam"/>
</dbReference>
<feature type="transmembrane region" description="Helical" evidence="5">
    <location>
        <begin position="103"/>
        <end position="123"/>
    </location>
</feature>
<evidence type="ECO:0000313" key="8">
    <source>
        <dbReference type="Proteomes" id="UP001165341"/>
    </source>
</evidence>
<comment type="caution">
    <text evidence="7">The sequence shown here is derived from an EMBL/GenBank/DDBJ whole genome shotgun (WGS) entry which is preliminary data.</text>
</comment>
<evidence type="ECO:0000256" key="5">
    <source>
        <dbReference type="SAM" id="Phobius"/>
    </source>
</evidence>